<dbReference type="Gene3D" id="3.40.50.12780">
    <property type="entry name" value="N-terminal domain of ligase-like"/>
    <property type="match status" value="1"/>
</dbReference>
<feature type="region of interest" description="Disordered" evidence="1">
    <location>
        <begin position="1"/>
        <end position="32"/>
    </location>
</feature>
<sequence length="288" mass="30025">MGERMGAGLSSGTDRPGRHLPRRDAPIGSLTGGLSERLRLRPTRGGTIRGRDRRVDGLTFAATIEQAAAGLSRRGMCLGDVVGVLAPVSPERFLATYTVMAVGGRALPLCPSTPTEDQAAALGATDARLVLADADHTEAAQELAERSRVRQIISFGDSRGATPFEELLLPSPDGSGYNPSRGLFDNGVLGYETTPEGLLTTLYPHNDLLARFTDLRDHLGLAPEDVVAVEDGADEPTGTALVASALWMGACVVAGSDCPPPEGRCVTVRCGRGAPVRVAPPESSAGAF</sequence>
<dbReference type="Proteomes" id="UP000654947">
    <property type="component" value="Unassembled WGS sequence"/>
</dbReference>
<proteinExistence type="predicted"/>
<feature type="domain" description="AMP-dependent synthetase/ligase" evidence="2">
    <location>
        <begin position="60"/>
        <end position="151"/>
    </location>
</feature>
<dbReference type="PANTHER" id="PTHR43767:SF1">
    <property type="entry name" value="NONRIBOSOMAL PEPTIDE SYNTHASE PES1 (EUROFUNG)-RELATED"/>
    <property type="match status" value="1"/>
</dbReference>
<organism evidence="3 4">
    <name type="scientific">Nocardiopsis kunsanensis</name>
    <dbReference type="NCBI Taxonomy" id="141693"/>
    <lineage>
        <taxon>Bacteria</taxon>
        <taxon>Bacillati</taxon>
        <taxon>Actinomycetota</taxon>
        <taxon>Actinomycetes</taxon>
        <taxon>Streptosporangiales</taxon>
        <taxon>Nocardiopsidaceae</taxon>
        <taxon>Nocardiopsis</taxon>
    </lineage>
</organism>
<dbReference type="AlphaFoldDB" id="A0A918XCS4"/>
<evidence type="ECO:0000313" key="3">
    <source>
        <dbReference type="EMBL" id="GHD26115.1"/>
    </source>
</evidence>
<evidence type="ECO:0000256" key="1">
    <source>
        <dbReference type="SAM" id="MobiDB-lite"/>
    </source>
</evidence>
<dbReference type="Pfam" id="PF00501">
    <property type="entry name" value="AMP-binding"/>
    <property type="match status" value="1"/>
</dbReference>
<reference evidence="3 4" key="1">
    <citation type="journal article" date="2014" name="Int. J. Syst. Evol. Microbiol.">
        <title>Complete genome sequence of Corynebacterium casei LMG S-19264T (=DSM 44701T), isolated from a smear-ripened cheese.</title>
        <authorList>
            <consortium name="US DOE Joint Genome Institute (JGI-PGF)"/>
            <person name="Walter F."/>
            <person name="Albersmeier A."/>
            <person name="Kalinowski J."/>
            <person name="Ruckert C."/>
        </authorList>
    </citation>
    <scope>NUCLEOTIDE SEQUENCE [LARGE SCALE GENOMIC DNA]</scope>
    <source>
        <strain evidence="3 4">KCTC 19473</strain>
    </source>
</reference>
<dbReference type="InterPro" id="IPR050237">
    <property type="entry name" value="ATP-dep_AMP-bd_enzyme"/>
</dbReference>
<dbReference type="PANTHER" id="PTHR43767">
    <property type="entry name" value="LONG-CHAIN-FATTY-ACID--COA LIGASE"/>
    <property type="match status" value="1"/>
</dbReference>
<keyword evidence="4" id="KW-1185">Reference proteome</keyword>
<dbReference type="InterPro" id="IPR000873">
    <property type="entry name" value="AMP-dep_synth/lig_dom"/>
</dbReference>
<evidence type="ECO:0000313" key="4">
    <source>
        <dbReference type="Proteomes" id="UP000654947"/>
    </source>
</evidence>
<evidence type="ECO:0000259" key="2">
    <source>
        <dbReference type="Pfam" id="PF00501"/>
    </source>
</evidence>
<comment type="caution">
    <text evidence="3">The sequence shown here is derived from an EMBL/GenBank/DDBJ whole genome shotgun (WGS) entry which is preliminary data.</text>
</comment>
<dbReference type="SUPFAM" id="SSF56801">
    <property type="entry name" value="Acetyl-CoA synthetase-like"/>
    <property type="match status" value="1"/>
</dbReference>
<gene>
    <name evidence="3" type="ORF">GCM10007147_23890</name>
</gene>
<dbReference type="EMBL" id="BMXL01000010">
    <property type="protein sequence ID" value="GHD26115.1"/>
    <property type="molecule type" value="Genomic_DNA"/>
</dbReference>
<dbReference type="InterPro" id="IPR042099">
    <property type="entry name" value="ANL_N_sf"/>
</dbReference>
<protein>
    <recommendedName>
        <fullName evidence="2">AMP-dependent synthetase/ligase domain-containing protein</fullName>
    </recommendedName>
</protein>
<accession>A0A918XCS4</accession>
<name>A0A918XCS4_9ACTN</name>